<dbReference type="SUPFAM" id="SSF52151">
    <property type="entry name" value="FabD/lysophospholipase-like"/>
    <property type="match status" value="1"/>
</dbReference>
<comment type="caution">
    <text evidence="6">The sequence shown here is derived from an EMBL/GenBank/DDBJ whole genome shotgun (WGS) entry which is preliminary data.</text>
</comment>
<dbReference type="InterPro" id="IPR050301">
    <property type="entry name" value="NTE"/>
</dbReference>
<feature type="short sequence motif" description="GXSXG" evidence="4">
    <location>
        <begin position="171"/>
        <end position="175"/>
    </location>
</feature>
<dbReference type="AlphaFoldDB" id="A0A1E5KSJ9"/>
<dbReference type="OrthoDB" id="9770965at2"/>
<gene>
    <name evidence="6" type="ORF">BCR26_07015</name>
</gene>
<keyword evidence="2 4" id="KW-0442">Lipid degradation</keyword>
<dbReference type="EMBL" id="MIEK01000081">
    <property type="protein sequence ID" value="OEH80748.1"/>
    <property type="molecule type" value="Genomic_DNA"/>
</dbReference>
<evidence type="ECO:0000313" key="6">
    <source>
        <dbReference type="EMBL" id="OEH80748.1"/>
    </source>
</evidence>
<feature type="active site" description="Nucleophile" evidence="4">
    <location>
        <position position="173"/>
    </location>
</feature>
<keyword evidence="3 4" id="KW-0443">Lipid metabolism</keyword>
<dbReference type="PANTHER" id="PTHR14226">
    <property type="entry name" value="NEUROPATHY TARGET ESTERASE/SWISS CHEESE D.MELANOGASTER"/>
    <property type="match status" value="1"/>
</dbReference>
<feature type="short sequence motif" description="DGA/G" evidence="4">
    <location>
        <begin position="311"/>
        <end position="313"/>
    </location>
</feature>
<dbReference type="STRING" id="762845.BCR26_07015"/>
<dbReference type="Proteomes" id="UP000095256">
    <property type="component" value="Unassembled WGS sequence"/>
</dbReference>
<name>A0A1E5KSJ9_9ENTE</name>
<dbReference type="PROSITE" id="PS51635">
    <property type="entry name" value="PNPLA"/>
    <property type="match status" value="1"/>
</dbReference>
<keyword evidence="1 4" id="KW-0378">Hydrolase</keyword>
<feature type="short sequence motif" description="GXGXXG" evidence="4">
    <location>
        <begin position="144"/>
        <end position="149"/>
    </location>
</feature>
<dbReference type="GO" id="GO:0016042">
    <property type="term" value="P:lipid catabolic process"/>
    <property type="evidence" value="ECO:0007669"/>
    <property type="project" value="UniProtKB-UniRule"/>
</dbReference>
<evidence type="ECO:0000313" key="7">
    <source>
        <dbReference type="Proteomes" id="UP000095256"/>
    </source>
</evidence>
<proteinExistence type="predicted"/>
<dbReference type="CDD" id="cd07209">
    <property type="entry name" value="Pat_hypo_Ecoli_Z1214_like"/>
    <property type="match status" value="1"/>
</dbReference>
<protein>
    <recommendedName>
        <fullName evidence="5">PNPLA domain-containing protein</fullName>
    </recommendedName>
</protein>
<dbReference type="InterPro" id="IPR016035">
    <property type="entry name" value="Acyl_Trfase/lysoPLipase"/>
</dbReference>
<evidence type="ECO:0000259" key="5">
    <source>
        <dbReference type="PROSITE" id="PS51635"/>
    </source>
</evidence>
<dbReference type="PANTHER" id="PTHR14226:SF29">
    <property type="entry name" value="NEUROPATHY TARGET ESTERASE SWS"/>
    <property type="match status" value="1"/>
</dbReference>
<dbReference type="RefSeq" id="WP_069700266.1">
    <property type="nucleotide sequence ID" value="NZ_JAGGMA010000001.1"/>
</dbReference>
<evidence type="ECO:0000256" key="3">
    <source>
        <dbReference type="ARBA" id="ARBA00023098"/>
    </source>
</evidence>
<evidence type="ECO:0000256" key="4">
    <source>
        <dbReference type="PROSITE-ProRule" id="PRU01161"/>
    </source>
</evidence>
<evidence type="ECO:0000256" key="1">
    <source>
        <dbReference type="ARBA" id="ARBA00022801"/>
    </source>
</evidence>
<reference evidence="6 7" key="1">
    <citation type="submission" date="2016-09" db="EMBL/GenBank/DDBJ databases">
        <authorList>
            <person name="Capua I."/>
            <person name="De Benedictis P."/>
            <person name="Joannis T."/>
            <person name="Lombin L.H."/>
            <person name="Cattoli G."/>
        </authorList>
    </citation>
    <scope>NUCLEOTIDE SEQUENCE [LARGE SCALE GENOMIC DNA]</scope>
    <source>
        <strain evidence="6 7">LMG 25899</strain>
    </source>
</reference>
<keyword evidence="7" id="KW-1185">Reference proteome</keyword>
<dbReference type="GO" id="GO:0016787">
    <property type="term" value="F:hydrolase activity"/>
    <property type="evidence" value="ECO:0007669"/>
    <property type="project" value="UniProtKB-UniRule"/>
</dbReference>
<accession>A0A1E5KSJ9</accession>
<sequence length="570" mass="64729">MRIEKIMASEYDQYLSAVSESKLIPPFYSTHSHARKTLLAEVTENNQTAYSVYKGKAIRAFLVLKNKEIHNFLVCDMNRFSWTEFFNILDYFFKKTFMSKIAIRLSGSIDLNVQSLFAQNGFEWSESQVITKKLSYHTALVLGGGGARGAYQVGVWQALKEVGISFSLITGTSVGALNGALIVQDDFEVAKDMWEKIETQKILAFPSSKMSVDTLGGLMSQIGAFTVAAIQSNGVSTEPLKRLINNTFSVKKLNQSTIDFFLVTTEIPSLQEKTIHVNSCETNQWKKWLLASASFFPAMAATKIADRYYVDGGYGNNVPVDIALNQGATECIIVDVKGPGVTKSVKVPENVNCLTLKTPWSMGAVLLFDSVRSSENIQLGYLETLKAFGKYSGYWYTFQEDFSKINQLGKQFMQYIEKAYRLNVLHSPEKVKKICQKLRNIYKDRVYLENIGLVLLELLAKNDAILATKIYTINELVTLLKVKWEEKIEEIEETEEVGLISVQEWLKKYYEDYFLLSEKQQLKLLTELLHQESEIETTQKQSKVSSIMDKLPVQLLQVLFKEFIKQGVWE</sequence>
<organism evidence="6 7">
    <name type="scientific">Enterococcus rivorum</name>
    <dbReference type="NCBI Taxonomy" id="762845"/>
    <lineage>
        <taxon>Bacteria</taxon>
        <taxon>Bacillati</taxon>
        <taxon>Bacillota</taxon>
        <taxon>Bacilli</taxon>
        <taxon>Lactobacillales</taxon>
        <taxon>Enterococcaceae</taxon>
        <taxon>Enterococcus</taxon>
    </lineage>
</organism>
<evidence type="ECO:0000256" key="2">
    <source>
        <dbReference type="ARBA" id="ARBA00022963"/>
    </source>
</evidence>
<feature type="domain" description="PNPLA" evidence="5">
    <location>
        <begin position="140"/>
        <end position="324"/>
    </location>
</feature>
<dbReference type="Pfam" id="PF01734">
    <property type="entry name" value="Patatin"/>
    <property type="match status" value="1"/>
</dbReference>
<dbReference type="InterPro" id="IPR002641">
    <property type="entry name" value="PNPLA_dom"/>
</dbReference>
<dbReference type="Gene3D" id="3.40.1090.10">
    <property type="entry name" value="Cytosolic phospholipase A2 catalytic domain"/>
    <property type="match status" value="2"/>
</dbReference>
<feature type="active site" description="Proton acceptor" evidence="4">
    <location>
        <position position="311"/>
    </location>
</feature>